<name>M3GZ51_9LEPT</name>
<dbReference type="AlphaFoldDB" id="M3GZ51"/>
<evidence type="ECO:0000313" key="2">
    <source>
        <dbReference type="Proteomes" id="UP000011770"/>
    </source>
</evidence>
<dbReference type="EMBL" id="AHOR02000026">
    <property type="protein sequence ID" value="EMF82161.1"/>
    <property type="molecule type" value="Genomic_DNA"/>
</dbReference>
<reference evidence="1 2" key="1">
    <citation type="submission" date="2013-01" db="EMBL/GenBank/DDBJ databases">
        <authorList>
            <person name="Harkins D.M."/>
            <person name="Durkin A.S."/>
            <person name="Brinkac L.M."/>
            <person name="Haft D.H."/>
            <person name="Selengut J.D."/>
            <person name="Sanka R."/>
            <person name="DePew J."/>
            <person name="Purushe J."/>
            <person name="Tulsiani S.M."/>
            <person name="Graham G.C."/>
            <person name="Burns M.-A."/>
            <person name="Dohnt M.F."/>
            <person name="Smythe L.D."/>
            <person name="McKay D.B."/>
            <person name="Craig S.B."/>
            <person name="Vinetz J.M."/>
            <person name="Sutton G.G."/>
            <person name="Nierman W.C."/>
            <person name="Fouts D.E."/>
        </authorList>
    </citation>
    <scope>NUCLEOTIDE SEQUENCE [LARGE SCALE GENOMIC DNA]</scope>
    <source>
        <strain evidence="1 2">LT2116</strain>
    </source>
</reference>
<accession>M3GZ51</accession>
<dbReference type="Proteomes" id="UP000011770">
    <property type="component" value="Unassembled WGS sequence"/>
</dbReference>
<organism evidence="1 2">
    <name type="scientific">Leptospira weilii serovar Topaz str. LT2116</name>
    <dbReference type="NCBI Taxonomy" id="1088540"/>
    <lineage>
        <taxon>Bacteria</taxon>
        <taxon>Pseudomonadati</taxon>
        <taxon>Spirochaetota</taxon>
        <taxon>Spirochaetia</taxon>
        <taxon>Leptospirales</taxon>
        <taxon>Leptospiraceae</taxon>
        <taxon>Leptospira</taxon>
    </lineage>
</organism>
<evidence type="ECO:0000313" key="1">
    <source>
        <dbReference type="EMBL" id="EMF82161.1"/>
    </source>
</evidence>
<protein>
    <submittedName>
        <fullName evidence="1">Uncharacterized protein</fullName>
    </submittedName>
</protein>
<sequence length="46" mass="5662">MALFLRIFLFQNQSQNFPDLYSIELISCFLFNILKQFLEFLKERNQ</sequence>
<comment type="caution">
    <text evidence="1">The sequence shown here is derived from an EMBL/GenBank/DDBJ whole genome shotgun (WGS) entry which is preliminary data.</text>
</comment>
<gene>
    <name evidence="1" type="ORF">LEP1GSC188_3324</name>
</gene>
<proteinExistence type="predicted"/>